<evidence type="ECO:0000256" key="5">
    <source>
        <dbReference type="ARBA" id="ARBA00022519"/>
    </source>
</evidence>
<dbReference type="STRING" id="1317117.ATO7_12628"/>
<gene>
    <name evidence="12" type="ORF">ATO7_12628</name>
</gene>
<keyword evidence="5" id="KW-0997">Cell inner membrane</keyword>
<sequence length="161" mass="16566">MESIFAMVIAAITFTLGVPGLTQTLETNRLSSQTNTLVGALRLARSEAVKRGASVSVCRVAEHSNACATDAGGWESGWLVVTSEGTTLFEAPPLEGPRTLTGSSGLATSVAFNALGEPSAAGQFMLCEQRDRGGARAIDLSVIGRIRVTQHAANADACSAG</sequence>
<name>A0A1Y1SC01_9GAMM</name>
<feature type="domain" description="General secretion pathway GspH" evidence="11">
    <location>
        <begin position="33"/>
        <end position="142"/>
    </location>
</feature>
<dbReference type="InterPro" id="IPR022346">
    <property type="entry name" value="T2SS_GspH"/>
</dbReference>
<comment type="caution">
    <text evidence="12">The sequence shown here is derived from an EMBL/GenBank/DDBJ whole genome shotgun (WGS) entry which is preliminary data.</text>
</comment>
<keyword evidence="4" id="KW-0488">Methylation</keyword>
<evidence type="ECO:0000256" key="8">
    <source>
        <dbReference type="ARBA" id="ARBA00023136"/>
    </source>
</evidence>
<evidence type="ECO:0000313" key="13">
    <source>
        <dbReference type="Proteomes" id="UP000192342"/>
    </source>
</evidence>
<dbReference type="GO" id="GO:0005886">
    <property type="term" value="C:plasma membrane"/>
    <property type="evidence" value="ECO:0007669"/>
    <property type="project" value="UniProtKB-SubCell"/>
</dbReference>
<comment type="subcellular location">
    <subcellularLocation>
        <location evidence="1">Cell inner membrane</location>
        <topology evidence="1">Single-pass membrane protein</topology>
    </subcellularLocation>
</comment>
<keyword evidence="8" id="KW-0472">Membrane</keyword>
<dbReference type="OrthoDB" id="2313614at2"/>
<dbReference type="Pfam" id="PF12019">
    <property type="entry name" value="GspH"/>
    <property type="match status" value="1"/>
</dbReference>
<evidence type="ECO:0000256" key="6">
    <source>
        <dbReference type="ARBA" id="ARBA00022692"/>
    </source>
</evidence>
<comment type="similarity">
    <text evidence="9">Belongs to the GSP H family.</text>
</comment>
<dbReference type="InterPro" id="IPR045584">
    <property type="entry name" value="Pilin-like"/>
</dbReference>
<keyword evidence="3" id="KW-1003">Cell membrane</keyword>
<evidence type="ECO:0000256" key="4">
    <source>
        <dbReference type="ARBA" id="ARBA00022481"/>
    </source>
</evidence>
<evidence type="ECO:0000259" key="11">
    <source>
        <dbReference type="Pfam" id="PF12019"/>
    </source>
</evidence>
<accession>A0A1Y1SC01</accession>
<dbReference type="Proteomes" id="UP000192342">
    <property type="component" value="Unassembled WGS sequence"/>
</dbReference>
<keyword evidence="6" id="KW-0812">Transmembrane</keyword>
<keyword evidence="13" id="KW-1185">Reference proteome</keyword>
<dbReference type="GO" id="GO:0015627">
    <property type="term" value="C:type II protein secretion system complex"/>
    <property type="evidence" value="ECO:0007669"/>
    <property type="project" value="InterPro"/>
</dbReference>
<evidence type="ECO:0000313" key="12">
    <source>
        <dbReference type="EMBL" id="ORE86141.1"/>
    </source>
</evidence>
<dbReference type="AlphaFoldDB" id="A0A1Y1SC01"/>
<keyword evidence="7" id="KW-1133">Transmembrane helix</keyword>
<evidence type="ECO:0000256" key="7">
    <source>
        <dbReference type="ARBA" id="ARBA00022989"/>
    </source>
</evidence>
<protein>
    <recommendedName>
        <fullName evidence="2">Type II secretion system protein H</fullName>
    </recommendedName>
    <alternativeName>
        <fullName evidence="10">General secretion pathway protein H</fullName>
    </alternativeName>
</protein>
<evidence type="ECO:0000256" key="1">
    <source>
        <dbReference type="ARBA" id="ARBA00004377"/>
    </source>
</evidence>
<organism evidence="12 13">
    <name type="scientific">Oceanococcus atlanticus</name>
    <dbReference type="NCBI Taxonomy" id="1317117"/>
    <lineage>
        <taxon>Bacteria</taxon>
        <taxon>Pseudomonadati</taxon>
        <taxon>Pseudomonadota</taxon>
        <taxon>Gammaproteobacteria</taxon>
        <taxon>Chromatiales</taxon>
        <taxon>Oceanococcaceae</taxon>
        <taxon>Oceanococcus</taxon>
    </lineage>
</organism>
<dbReference type="EMBL" id="AQQV01000003">
    <property type="protein sequence ID" value="ORE86141.1"/>
    <property type="molecule type" value="Genomic_DNA"/>
</dbReference>
<evidence type="ECO:0000256" key="9">
    <source>
        <dbReference type="ARBA" id="ARBA00025772"/>
    </source>
</evidence>
<dbReference type="GO" id="GO:0015628">
    <property type="term" value="P:protein secretion by the type II secretion system"/>
    <property type="evidence" value="ECO:0007669"/>
    <property type="project" value="InterPro"/>
</dbReference>
<evidence type="ECO:0000256" key="10">
    <source>
        <dbReference type="ARBA" id="ARBA00030775"/>
    </source>
</evidence>
<reference evidence="12 13" key="1">
    <citation type="submission" date="2013-04" db="EMBL/GenBank/DDBJ databases">
        <title>Oceanococcus atlanticus 22II-S10r2 Genome Sequencing.</title>
        <authorList>
            <person name="Lai Q."/>
            <person name="Li G."/>
            <person name="Shao Z."/>
        </authorList>
    </citation>
    <scope>NUCLEOTIDE SEQUENCE [LARGE SCALE GENOMIC DNA]</scope>
    <source>
        <strain evidence="12 13">22II-S10r2</strain>
    </source>
</reference>
<evidence type="ECO:0000256" key="3">
    <source>
        <dbReference type="ARBA" id="ARBA00022475"/>
    </source>
</evidence>
<proteinExistence type="inferred from homology"/>
<dbReference type="SUPFAM" id="SSF54523">
    <property type="entry name" value="Pili subunits"/>
    <property type="match status" value="1"/>
</dbReference>
<evidence type="ECO:0000256" key="2">
    <source>
        <dbReference type="ARBA" id="ARBA00021549"/>
    </source>
</evidence>
<dbReference type="Gene3D" id="3.55.40.10">
    <property type="entry name" value="minor pseudopilin epsh domain"/>
    <property type="match status" value="1"/>
</dbReference>